<dbReference type="GO" id="GO:0005524">
    <property type="term" value="F:ATP binding"/>
    <property type="evidence" value="ECO:0007669"/>
    <property type="project" value="UniProtKB-UniRule"/>
</dbReference>
<dbReference type="Gene3D" id="3.40.50.10930">
    <property type="match status" value="1"/>
</dbReference>
<comment type="miscellaneous">
    <text evidence="10">In the RecBCD complex, RecB has a slow 3'-5' helicase, an exonuclease activity and loads RecA onto ssDNA, RecD has a fast 5'-3' helicase activity, while RecC stimulates the ATPase and processivity of the RecB helicase and contributes to recognition of the Chi site.</text>
</comment>
<dbReference type="GO" id="GO:0000724">
    <property type="term" value="P:double-strand break repair via homologous recombination"/>
    <property type="evidence" value="ECO:0007669"/>
    <property type="project" value="UniProtKB-UniRule"/>
</dbReference>
<dbReference type="RefSeq" id="WP_122247484.1">
    <property type="nucleotide sequence ID" value="NZ_RDQK01000004.1"/>
</dbReference>
<dbReference type="Pfam" id="PF17946">
    <property type="entry name" value="RecC_C"/>
    <property type="match status" value="1"/>
</dbReference>
<name>A0A3M6R7L6_9BURK</name>
<feature type="domain" description="RecC C-terminal" evidence="12">
    <location>
        <begin position="965"/>
        <end position="1242"/>
    </location>
</feature>
<feature type="region of interest" description="Disordered" evidence="11">
    <location>
        <begin position="1"/>
        <end position="20"/>
    </location>
</feature>
<dbReference type="Pfam" id="PF04257">
    <property type="entry name" value="Exonuc_V_gamma"/>
    <property type="match status" value="1"/>
</dbReference>
<dbReference type="GO" id="GO:0003677">
    <property type="term" value="F:DNA binding"/>
    <property type="evidence" value="ECO:0007669"/>
    <property type="project" value="UniProtKB-UniRule"/>
</dbReference>
<dbReference type="InterPro" id="IPR013986">
    <property type="entry name" value="DExx_box_DNA_helicase_dom_sf"/>
</dbReference>
<protein>
    <recommendedName>
        <fullName evidence="10">RecBCD enzyme subunit RecC</fullName>
    </recommendedName>
    <alternativeName>
        <fullName evidence="10">Exonuclease V subunit RecC</fullName>
        <shortName evidence="10">ExoV subunit RecC</shortName>
    </alternativeName>
    <alternativeName>
        <fullName evidence="10">Helicase/nuclease RecBCD subunit RecC</fullName>
    </alternativeName>
</protein>
<evidence type="ECO:0000256" key="3">
    <source>
        <dbReference type="ARBA" id="ARBA00022763"/>
    </source>
</evidence>
<evidence type="ECO:0000313" key="13">
    <source>
        <dbReference type="EMBL" id="RMX11215.1"/>
    </source>
</evidence>
<dbReference type="InterPro" id="IPR041500">
    <property type="entry name" value="RecC_C"/>
</dbReference>
<evidence type="ECO:0000256" key="8">
    <source>
        <dbReference type="ARBA" id="ARBA00023125"/>
    </source>
</evidence>
<keyword evidence="4 10" id="KW-0378">Hydrolase</keyword>
<evidence type="ECO:0000259" key="12">
    <source>
        <dbReference type="Pfam" id="PF17946"/>
    </source>
</evidence>
<evidence type="ECO:0000256" key="7">
    <source>
        <dbReference type="ARBA" id="ARBA00022840"/>
    </source>
</evidence>
<keyword evidence="2 10" id="KW-0547">Nucleotide-binding</keyword>
<keyword evidence="3 10" id="KW-0227">DNA damage</keyword>
<dbReference type="EMBL" id="RDQK01000004">
    <property type="protein sequence ID" value="RMX11215.1"/>
    <property type="molecule type" value="Genomic_DNA"/>
</dbReference>
<dbReference type="NCBIfam" id="TIGR01450">
    <property type="entry name" value="recC"/>
    <property type="match status" value="1"/>
</dbReference>
<dbReference type="Proteomes" id="UP000281171">
    <property type="component" value="Unassembled WGS sequence"/>
</dbReference>
<gene>
    <name evidence="10 13" type="primary">recC</name>
    <name evidence="13" type="ORF">EBQ24_01955</name>
</gene>
<dbReference type="GO" id="GO:0009338">
    <property type="term" value="C:exodeoxyribonuclease V complex"/>
    <property type="evidence" value="ECO:0007669"/>
    <property type="project" value="InterPro"/>
</dbReference>
<dbReference type="PANTHER" id="PTHR30591">
    <property type="entry name" value="RECBCD ENZYME SUBUNIT RECC"/>
    <property type="match status" value="1"/>
</dbReference>
<comment type="caution">
    <text evidence="13">The sequence shown here is derived from an EMBL/GenBank/DDBJ whole genome shotgun (WGS) entry which is preliminary data.</text>
</comment>
<dbReference type="PANTHER" id="PTHR30591:SF1">
    <property type="entry name" value="RECBCD ENZYME SUBUNIT RECC"/>
    <property type="match status" value="1"/>
</dbReference>
<dbReference type="GO" id="GO:0003678">
    <property type="term" value="F:DNA helicase activity"/>
    <property type="evidence" value="ECO:0007669"/>
    <property type="project" value="UniProtKB-UniRule"/>
</dbReference>
<keyword evidence="7 10" id="KW-0067">ATP-binding</keyword>
<keyword evidence="8 10" id="KW-0238">DNA-binding</keyword>
<evidence type="ECO:0000313" key="14">
    <source>
        <dbReference type="Proteomes" id="UP000281171"/>
    </source>
</evidence>
<evidence type="ECO:0000256" key="6">
    <source>
        <dbReference type="ARBA" id="ARBA00022839"/>
    </source>
</evidence>
<evidence type="ECO:0000256" key="10">
    <source>
        <dbReference type="HAMAP-Rule" id="MF_01486"/>
    </source>
</evidence>
<dbReference type="SUPFAM" id="SSF52540">
    <property type="entry name" value="P-loop containing nucleoside triphosphate hydrolases"/>
    <property type="match status" value="2"/>
</dbReference>
<dbReference type="Gene3D" id="1.10.10.990">
    <property type="match status" value="1"/>
</dbReference>
<comment type="function">
    <text evidence="10">A helicase/nuclease that prepares dsDNA breaks (DSB) for recombinational DNA repair. Binds to DSBs and unwinds DNA via a highly rapid and processive ATP-dependent bidirectional helicase activity. Unwinds dsDNA until it encounters a Chi (crossover hotspot instigator) sequence from the 3' direction. Cuts ssDNA a few nucleotides 3' to the Chi site. The properties and activities of the enzyme are changed at Chi. The Chi-altered holoenzyme produces a long 3'-ssDNA overhang and facilitates RecA-binding to the ssDNA for homologous DNA recombination and repair. Holoenzyme degrades any linearized DNA that is unable to undergo homologous recombination. In the holoenzyme this subunit recognizes the wild-type Chi sequence, and when added to isolated RecB increases its ATP-dependent helicase processivity.</text>
</comment>
<dbReference type="InterPro" id="IPR027417">
    <property type="entry name" value="P-loop_NTPase"/>
</dbReference>
<dbReference type="InterPro" id="IPR011335">
    <property type="entry name" value="Restrct_endonuc-II-like"/>
</dbReference>
<comment type="subunit">
    <text evidence="10">Heterotrimer of RecB, RecC and RecD. All subunits contribute to DNA-binding.</text>
</comment>
<proteinExistence type="inferred from homology"/>
<keyword evidence="9 10" id="KW-0234">DNA repair</keyword>
<accession>A0A3M6R7L6</accession>
<evidence type="ECO:0000256" key="9">
    <source>
        <dbReference type="ARBA" id="ARBA00023204"/>
    </source>
</evidence>
<dbReference type="InterPro" id="IPR006697">
    <property type="entry name" value="RecC"/>
</dbReference>
<evidence type="ECO:0000256" key="5">
    <source>
        <dbReference type="ARBA" id="ARBA00022806"/>
    </source>
</evidence>
<evidence type="ECO:0000256" key="2">
    <source>
        <dbReference type="ARBA" id="ARBA00022741"/>
    </source>
</evidence>
<keyword evidence="1 10" id="KW-0540">Nuclease</keyword>
<evidence type="ECO:0000256" key="1">
    <source>
        <dbReference type="ARBA" id="ARBA00022722"/>
    </source>
</evidence>
<dbReference type="Gene3D" id="1.10.10.160">
    <property type="match status" value="1"/>
</dbReference>
<organism evidence="13 14">
    <name type="scientific">Allofranklinella schreckenbergeri</name>
    <dbReference type="NCBI Taxonomy" id="1076744"/>
    <lineage>
        <taxon>Bacteria</taxon>
        <taxon>Pseudomonadati</taxon>
        <taxon>Pseudomonadota</taxon>
        <taxon>Betaproteobacteria</taxon>
        <taxon>Burkholderiales</taxon>
        <taxon>Comamonadaceae</taxon>
        <taxon>Allofranklinella</taxon>
    </lineage>
</organism>
<evidence type="ECO:0000256" key="11">
    <source>
        <dbReference type="SAM" id="MobiDB-lite"/>
    </source>
</evidence>
<dbReference type="Gene3D" id="3.40.50.300">
    <property type="entry name" value="P-loop containing nucleotide triphosphate hydrolases"/>
    <property type="match status" value="2"/>
</dbReference>
<comment type="similarity">
    <text evidence="10">Belongs to the RecC family.</text>
</comment>
<keyword evidence="6 10" id="KW-0269">Exonuclease</keyword>
<dbReference type="HAMAP" id="MF_01486">
    <property type="entry name" value="RecC"/>
    <property type="match status" value="1"/>
</dbReference>
<feature type="compositionally biased region" description="Low complexity" evidence="11">
    <location>
        <begin position="8"/>
        <end position="17"/>
    </location>
</feature>
<dbReference type="GO" id="GO:0008854">
    <property type="term" value="F:exodeoxyribonuclease V activity"/>
    <property type="evidence" value="ECO:0007669"/>
    <property type="project" value="InterPro"/>
</dbReference>
<sequence length="1317" mass="143941">MSAPRQPPHGASSAAPDGAPPPFIAPGIVAVHSNRTEDLARMLAEWMRSHPLGVLEQDVILVQSNGMAEWLKMALARELGISAALQVELPGRFAWRMYRQILGARQVPYQTPLDKPDMLWRLMRLLPSLLAGSDEVAHAAGGAGAGAGAASVWQPLRQTLEMAGASAAVQGDAGAATLALYQLALRIADLLDQYQVYRPDWLHDWAQGRDVLARMAGEGSAQPEDSQSLPSAARWQAAIWRALLQSLAQHAPEGLRSRLGETSLAQAIRPHLHQRAMAALRQGQVAAPLPRRVVLFGVSHAPLPILELLLAMAQRSQVLLAVPNPCKEYWSDALDGRELFARMQRQARAAPGRVDLASVPLHAMHAHANPLLTMWGRQVRDFVRLLEHYENQDAGPGAQPPTHLHRIDLYEEDEAALAPGQASVPVPMLRQVQQHIRDLTPLPAEASGLAGLMAHEDSSGNAIAADLALAPGDRSICFQVAHSPVRELQALHDHLLDVMRRAAPSSAGQGATSPVAPREVVVMVPDIGEYAPLIRAVFGQYDSRDSRYIPFDIADLEAEDASTLVQAVQWLARLPEQRAGLSELSDLLAVPAVARRLGLDADGVAQLQDWMQGSGMRWGIDAAHRARLGVAHMGEQNTAWFGLQRMLLAYASSQPWHGVQPYAEVGGLAAQTVGALAWLVDRLQYWSEQLATPASAGQWVQRWRALMADFLESGSDEADQAALAMLEKALQQWLDATLRSAIAPHEAQPLPLAVARHAWLSQLGVSGVQRRFHAGGVTFCTLLPMRAIPFRIVCLLGMNEGVYPRPATPNEMDLMRLPGLLRPGDRSRAQDDRQLMLEALLSAREQFLVSWVGRSVRDNTECPPSVLVAQLRDYLSAWWGEAAVQAHTVEHPLQAFNPRYFLMPEQAKASDATAAALHTWASEWQPVALAVAEAGASPNPPAMPAPAGGAAQASAHTAADPLVWNVRELAELWRNPAQKWFATRLQTRFAALPELLSDCEPLRVDGLERWKLFDRLLQQLHPLVETPGASLDALQQHVQHYLNALQRQGELPVGLVAEQLQAQWMQDWQFLLQQWLQAVQDRPQRCASRQLLQWPPAQEQSQAQARVQDWAPPLRLPAGMDAAADAPSLQQHGQYLDVLPDALQDLHRDAPYPLKLKKLIAPWLQALLLSACAESAADGPVDAPAAVAPTRILALDAVLEITPLPPSLARQWLAAIVALADTALLQPLPFDFATAQTWLKAVTSARAASADKALAKAREIYEADPQTSFASNPYATRLWPDFDALHGTGQFEQLAQEMLGPLLHWVERYVCVSATKP</sequence>
<evidence type="ECO:0000256" key="4">
    <source>
        <dbReference type="ARBA" id="ARBA00022801"/>
    </source>
</evidence>
<reference evidence="13 14" key="1">
    <citation type="submission" date="2018-10" db="EMBL/GenBank/DDBJ databases">
        <title>Comamonadaceae CDC group NO-1 genome sequencing and assembly.</title>
        <authorList>
            <person name="Bernier A.-M."/>
            <person name="Bernard K."/>
        </authorList>
    </citation>
    <scope>NUCLEOTIDE SEQUENCE [LARGE SCALE GENOMIC DNA]</scope>
    <source>
        <strain evidence="13 14">NML180581</strain>
    </source>
</reference>
<dbReference type="SUPFAM" id="SSF52980">
    <property type="entry name" value="Restriction endonuclease-like"/>
    <property type="match status" value="1"/>
</dbReference>
<keyword evidence="5 10" id="KW-0347">Helicase</keyword>